<sequence length="447" mass="48389">MELSEQIPVRAEVTLEQAVLSGTLTKDAVRRIPTGLSLAVVRIQLTAAMKTLPQERLRREIKRKKASRQEQDRDPAPPGPKFLKTVITSSMTSAAIGMSAIGLGKEPNLDKISLSRRGPVTPSPLELQQETAAQALEGLGSEPGGQRLISHLSLEVISSKVIVPEQATCEGSGGITARLQACTGSQKEEMEVAFAPRSSEAQTASCRGTWRTEAVCKVTDVIPVAKDIPLLSAATLGVNPCTAYRMLKDFGTLKPGDTVIQNGANSAVGQAVIQIAAAMGLNTINIIRDRPNLKELKEKLKSLGANLVITEETLQEPEVTNLFKEIRKPKLALNCVGGHSAGNLLAHMEYGSTMVTYGGMAKKPVPVPAKSLIFKDINICGFWMTQWKRNNMHDLSKIKAMVAELAELVRRGQLSAPTCTQVPFQDYKVALDATMKSYSKKHVLMME</sequence>
<keyword evidence="6" id="KW-0496">Mitochondrion</keyword>
<organism evidence="9 10">
    <name type="scientific">Microcaecilia unicolor</name>
    <dbReference type="NCBI Taxonomy" id="1415580"/>
    <lineage>
        <taxon>Eukaryota</taxon>
        <taxon>Metazoa</taxon>
        <taxon>Chordata</taxon>
        <taxon>Craniata</taxon>
        <taxon>Vertebrata</taxon>
        <taxon>Euteleostomi</taxon>
        <taxon>Amphibia</taxon>
        <taxon>Gymnophiona</taxon>
        <taxon>Siphonopidae</taxon>
        <taxon>Microcaecilia</taxon>
    </lineage>
</organism>
<evidence type="ECO:0000259" key="8">
    <source>
        <dbReference type="Pfam" id="PF00107"/>
    </source>
</evidence>
<dbReference type="InterPro" id="IPR013149">
    <property type="entry name" value="ADH-like_C"/>
</dbReference>
<comment type="similarity">
    <text evidence="2">Belongs to the zinc-containing alcohol dehydrogenase family. Quinone oxidoreductase subfamily.</text>
</comment>
<dbReference type="GO" id="GO:0016491">
    <property type="term" value="F:oxidoreductase activity"/>
    <property type="evidence" value="ECO:0007669"/>
    <property type="project" value="UniProtKB-KW"/>
</dbReference>
<evidence type="ECO:0000313" key="10">
    <source>
        <dbReference type="RefSeq" id="XP_030050552.1"/>
    </source>
</evidence>
<dbReference type="InParanoid" id="A0A6P7X4K5"/>
<proteinExistence type="inferred from homology"/>
<evidence type="ECO:0000313" key="9">
    <source>
        <dbReference type="Proteomes" id="UP000515156"/>
    </source>
</evidence>
<keyword evidence="9" id="KW-1185">Reference proteome</keyword>
<protein>
    <submittedName>
        <fullName evidence="10">Enoyl-[acyl-carrier-protein] reductase, mitochondrial-like</fullName>
    </submittedName>
</protein>
<evidence type="ECO:0000256" key="2">
    <source>
        <dbReference type="ARBA" id="ARBA00010371"/>
    </source>
</evidence>
<dbReference type="CDD" id="cd08290">
    <property type="entry name" value="ETR"/>
    <property type="match status" value="1"/>
</dbReference>
<dbReference type="FunFam" id="3.40.50.720:FF:000112">
    <property type="entry name" value="Enoyl-[acyl-carrier-protein] reductase 1, mitochondrial"/>
    <property type="match status" value="1"/>
</dbReference>
<keyword evidence="3" id="KW-0521">NADP</keyword>
<gene>
    <name evidence="10" type="primary">LOC115464301</name>
</gene>
<dbReference type="InterPro" id="IPR051034">
    <property type="entry name" value="Mito_Enoyl-ACP_Reductase"/>
</dbReference>
<dbReference type="SUPFAM" id="SSF51735">
    <property type="entry name" value="NAD(P)-binding Rossmann-fold domains"/>
    <property type="match status" value="1"/>
</dbReference>
<keyword evidence="5" id="KW-0560">Oxidoreductase</keyword>
<dbReference type="KEGG" id="muo:115464301"/>
<accession>A0A6P7X4K5</accession>
<dbReference type="Gene3D" id="3.40.50.720">
    <property type="entry name" value="NAD(P)-binding Rossmann-like Domain"/>
    <property type="match status" value="1"/>
</dbReference>
<feature type="region of interest" description="Disordered" evidence="7">
    <location>
        <begin position="54"/>
        <end position="82"/>
    </location>
</feature>
<dbReference type="GO" id="GO:0005739">
    <property type="term" value="C:mitochondrion"/>
    <property type="evidence" value="ECO:0007669"/>
    <property type="project" value="UniProtKB-SubCell"/>
</dbReference>
<evidence type="ECO:0000256" key="6">
    <source>
        <dbReference type="ARBA" id="ARBA00023128"/>
    </source>
</evidence>
<dbReference type="Proteomes" id="UP000515156">
    <property type="component" value="Chromosome 3"/>
</dbReference>
<evidence type="ECO:0000256" key="3">
    <source>
        <dbReference type="ARBA" id="ARBA00022857"/>
    </source>
</evidence>
<evidence type="ECO:0000256" key="1">
    <source>
        <dbReference type="ARBA" id="ARBA00004173"/>
    </source>
</evidence>
<dbReference type="GeneID" id="115464301"/>
<dbReference type="InterPro" id="IPR036291">
    <property type="entry name" value="NAD(P)-bd_dom_sf"/>
</dbReference>
<dbReference type="AlphaFoldDB" id="A0A6P7X4K5"/>
<dbReference type="Pfam" id="PF00107">
    <property type="entry name" value="ADH_zinc_N"/>
    <property type="match status" value="1"/>
</dbReference>
<keyword evidence="4" id="KW-0809">Transit peptide</keyword>
<dbReference type="PANTHER" id="PTHR43981">
    <property type="entry name" value="ENOYL-[ACYL-CARRIER-PROTEIN] REDUCTASE, MITOCHONDRIAL"/>
    <property type="match status" value="1"/>
</dbReference>
<evidence type="ECO:0000256" key="7">
    <source>
        <dbReference type="SAM" id="MobiDB-lite"/>
    </source>
</evidence>
<dbReference type="PANTHER" id="PTHR43981:SF4">
    <property type="entry name" value="ENOYL-[ACYL-CARRIER-PROTEIN] REDUCTASE, MITOCHONDRIAL-LIKE"/>
    <property type="match status" value="1"/>
</dbReference>
<dbReference type="GO" id="GO:0006631">
    <property type="term" value="P:fatty acid metabolic process"/>
    <property type="evidence" value="ECO:0007669"/>
    <property type="project" value="TreeGrafter"/>
</dbReference>
<comment type="subcellular location">
    <subcellularLocation>
        <location evidence="1">Mitochondrion</location>
    </subcellularLocation>
</comment>
<dbReference type="Gene3D" id="3.90.180.10">
    <property type="entry name" value="Medium-chain alcohol dehydrogenases, catalytic domain"/>
    <property type="match status" value="1"/>
</dbReference>
<dbReference type="RefSeq" id="XP_030050552.1">
    <property type="nucleotide sequence ID" value="XM_030194692.1"/>
</dbReference>
<reference evidence="10" key="1">
    <citation type="submission" date="2025-08" db="UniProtKB">
        <authorList>
            <consortium name="RefSeq"/>
        </authorList>
    </citation>
    <scope>IDENTIFICATION</scope>
</reference>
<dbReference type="OrthoDB" id="7482721at2759"/>
<feature type="domain" description="Alcohol dehydrogenase-like C-terminal" evidence="8">
    <location>
        <begin position="267"/>
        <end position="392"/>
    </location>
</feature>
<name>A0A6P7X4K5_9AMPH</name>
<evidence type="ECO:0000256" key="5">
    <source>
        <dbReference type="ARBA" id="ARBA00023002"/>
    </source>
</evidence>
<evidence type="ECO:0000256" key="4">
    <source>
        <dbReference type="ARBA" id="ARBA00022946"/>
    </source>
</evidence>